<gene>
    <name evidence="1" type="ORF">HKD42_07200</name>
</gene>
<reference evidence="1 2" key="1">
    <citation type="submission" date="2020-04" db="EMBL/GenBank/DDBJ databases">
        <authorList>
            <person name="Liu A."/>
        </authorList>
    </citation>
    <scope>NUCLEOTIDE SEQUENCE [LARGE SCALE GENOMIC DNA]</scope>
    <source>
        <strain evidence="1 2">RZ02</strain>
    </source>
</reference>
<dbReference type="EMBL" id="JABCRE010000002">
    <property type="protein sequence ID" value="NMW31842.1"/>
    <property type="molecule type" value="Genomic_DNA"/>
</dbReference>
<organism evidence="1 2">
    <name type="scientific">Pontixanthobacter rizhaonensis</name>
    <dbReference type="NCBI Taxonomy" id="2730337"/>
    <lineage>
        <taxon>Bacteria</taxon>
        <taxon>Pseudomonadati</taxon>
        <taxon>Pseudomonadota</taxon>
        <taxon>Alphaproteobacteria</taxon>
        <taxon>Sphingomonadales</taxon>
        <taxon>Erythrobacteraceae</taxon>
        <taxon>Pontixanthobacter</taxon>
    </lineage>
</organism>
<protein>
    <submittedName>
        <fullName evidence="1">Uncharacterized protein</fullName>
    </submittedName>
</protein>
<proteinExistence type="predicted"/>
<evidence type="ECO:0000313" key="2">
    <source>
        <dbReference type="Proteomes" id="UP000561181"/>
    </source>
</evidence>
<dbReference type="Proteomes" id="UP000561181">
    <property type="component" value="Unassembled WGS sequence"/>
</dbReference>
<dbReference type="RefSeq" id="WP_170011724.1">
    <property type="nucleotide sequence ID" value="NZ_JABCRE010000002.1"/>
</dbReference>
<dbReference type="AlphaFoldDB" id="A0A848QGV1"/>
<sequence length="54" mass="5878">MAGVFGAINLSSVGIWTALEIQMRRFVINPVRLRLFNISVALLLPAPLCPVLAD</sequence>
<comment type="caution">
    <text evidence="1">The sequence shown here is derived from an EMBL/GenBank/DDBJ whole genome shotgun (WGS) entry which is preliminary data.</text>
</comment>
<evidence type="ECO:0000313" key="1">
    <source>
        <dbReference type="EMBL" id="NMW31842.1"/>
    </source>
</evidence>
<keyword evidence="2" id="KW-1185">Reference proteome</keyword>
<accession>A0A848QGV1</accession>
<name>A0A848QGV1_9SPHN</name>